<dbReference type="Gene3D" id="2.160.20.120">
    <property type="match status" value="1"/>
</dbReference>
<reference evidence="2 3" key="1">
    <citation type="submission" date="2021-01" db="EMBL/GenBank/DDBJ databases">
        <title>Genome public.</title>
        <authorList>
            <person name="Liu C."/>
            <person name="Sun Q."/>
        </authorList>
    </citation>
    <scope>NUCLEOTIDE SEQUENCE [LARGE SCALE GENOMIC DNA]</scope>
    <source>
        <strain evidence="2 3">YIM B02515</strain>
    </source>
</reference>
<dbReference type="Pfam" id="PF13349">
    <property type="entry name" value="DUF4097"/>
    <property type="match status" value="1"/>
</dbReference>
<proteinExistence type="predicted"/>
<sequence length="300" mass="31973">MKKIVLYLVATMFIAYGLGAIVFFSSAKTSFNGAKGNYDINEEKTSNVNGIKEIRVSVASPDINIIPVDGSEVKAILNGKIISSGPYIKPELECYTSGDNLYINVKSKINMVIGFFSSSLKLDVYIPNSYTSALKLSSSSGNFNVKDLKLSSLECNASSGDTNIENISADNFVFNTSSGSLKADKLTTKTSKLSNSSGSKRVTGFTGDLKVSSSSGDTKIDYAAFDNDINVESSSGSVEIRLPENSNFYLSARTSSGGIKTDFPITVKGETGRHELIGTVGSDKNKVKINTSSGSVKILK</sequence>
<protein>
    <submittedName>
        <fullName evidence="2">DUF4097 family beta strand repeat protein</fullName>
    </submittedName>
</protein>
<dbReference type="InterPro" id="IPR025164">
    <property type="entry name" value="Toastrack_DUF4097"/>
</dbReference>
<dbReference type="PANTHER" id="PTHR34094">
    <property type="match status" value="1"/>
</dbReference>
<organism evidence="2 3">
    <name type="scientific">Clostridium rhizosphaerae</name>
    <dbReference type="NCBI Taxonomy" id="2803861"/>
    <lineage>
        <taxon>Bacteria</taxon>
        <taxon>Bacillati</taxon>
        <taxon>Bacillota</taxon>
        <taxon>Clostridia</taxon>
        <taxon>Eubacteriales</taxon>
        <taxon>Clostridiaceae</taxon>
        <taxon>Clostridium</taxon>
    </lineage>
</organism>
<evidence type="ECO:0000259" key="1">
    <source>
        <dbReference type="Pfam" id="PF13349"/>
    </source>
</evidence>
<gene>
    <name evidence="2" type="ORF">JK636_16880</name>
</gene>
<keyword evidence="3" id="KW-1185">Reference proteome</keyword>
<name>A0ABS1TDE9_9CLOT</name>
<dbReference type="Proteomes" id="UP000632377">
    <property type="component" value="Unassembled WGS sequence"/>
</dbReference>
<dbReference type="PANTHER" id="PTHR34094:SF1">
    <property type="entry name" value="PROTEIN FAM185A"/>
    <property type="match status" value="1"/>
</dbReference>
<accession>A0ABS1TDE9</accession>
<evidence type="ECO:0000313" key="3">
    <source>
        <dbReference type="Proteomes" id="UP000632377"/>
    </source>
</evidence>
<comment type="caution">
    <text evidence="2">The sequence shown here is derived from an EMBL/GenBank/DDBJ whole genome shotgun (WGS) entry which is preliminary data.</text>
</comment>
<feature type="domain" description="DUF4097" evidence="1">
    <location>
        <begin position="51"/>
        <end position="298"/>
    </location>
</feature>
<dbReference type="EMBL" id="JAESWC010000014">
    <property type="protein sequence ID" value="MBL4937397.1"/>
    <property type="molecule type" value="Genomic_DNA"/>
</dbReference>
<evidence type="ECO:0000313" key="2">
    <source>
        <dbReference type="EMBL" id="MBL4937397.1"/>
    </source>
</evidence>